<gene>
    <name evidence="1" type="ORF">DEH84_07095</name>
</gene>
<dbReference type="RefSeq" id="WP_109036047.1">
    <property type="nucleotide sequence ID" value="NZ_CP029210.1"/>
</dbReference>
<evidence type="ECO:0000313" key="2">
    <source>
        <dbReference type="Proteomes" id="UP000244892"/>
    </source>
</evidence>
<organism evidence="1 2">
    <name type="scientific">Aquabacterium olei</name>
    <dbReference type="NCBI Taxonomy" id="1296669"/>
    <lineage>
        <taxon>Bacteria</taxon>
        <taxon>Pseudomonadati</taxon>
        <taxon>Pseudomonadota</taxon>
        <taxon>Betaproteobacteria</taxon>
        <taxon>Burkholderiales</taxon>
        <taxon>Aquabacterium</taxon>
    </lineage>
</organism>
<name>A0A2U8FQ84_9BURK</name>
<dbReference type="Proteomes" id="UP000244892">
    <property type="component" value="Chromosome"/>
</dbReference>
<protein>
    <submittedName>
        <fullName evidence="1">Uncharacterized protein</fullName>
    </submittedName>
</protein>
<dbReference type="KEGG" id="aon:DEH84_07095"/>
<dbReference type="AlphaFoldDB" id="A0A2U8FQ84"/>
<accession>A0A2U8FQ84</accession>
<keyword evidence="2" id="KW-1185">Reference proteome</keyword>
<proteinExistence type="predicted"/>
<evidence type="ECO:0000313" key="1">
    <source>
        <dbReference type="EMBL" id="AWI53222.1"/>
    </source>
</evidence>
<reference evidence="1 2" key="1">
    <citation type="submission" date="2018-05" db="EMBL/GenBank/DDBJ databases">
        <title>complete genome sequence of Aquabacterium olei NBRC 110486.</title>
        <authorList>
            <person name="Tang B."/>
            <person name="Chang J."/>
            <person name="Zhang L."/>
            <person name="Yang H."/>
        </authorList>
    </citation>
    <scope>NUCLEOTIDE SEQUENCE [LARGE SCALE GENOMIC DNA]</scope>
    <source>
        <strain evidence="1 2">NBRC 110486</strain>
    </source>
</reference>
<sequence>MGWRAAASEADCLEHEFWQATQPPPPDTAKADRIAAIKLELLAVDAKTPRAVRESTLTGDTSRLVDLEAQAVKLRAELATLT</sequence>
<dbReference type="EMBL" id="CP029210">
    <property type="protein sequence ID" value="AWI53222.1"/>
    <property type="molecule type" value="Genomic_DNA"/>
</dbReference>